<organism evidence="4 5">
    <name type="scientific">Rhizobium glycinendophyticum</name>
    <dbReference type="NCBI Taxonomy" id="2589807"/>
    <lineage>
        <taxon>Bacteria</taxon>
        <taxon>Pseudomonadati</taxon>
        <taxon>Pseudomonadota</taxon>
        <taxon>Alphaproteobacteria</taxon>
        <taxon>Hyphomicrobiales</taxon>
        <taxon>Rhizobiaceae</taxon>
        <taxon>Rhizobium/Agrobacterium group</taxon>
        <taxon>Rhizobium</taxon>
    </lineage>
</organism>
<dbReference type="EMBL" id="VFYP01000001">
    <property type="protein sequence ID" value="TPP09452.1"/>
    <property type="molecule type" value="Genomic_DNA"/>
</dbReference>
<reference evidence="4 5" key="1">
    <citation type="submission" date="2019-06" db="EMBL/GenBank/DDBJ databases">
        <title>Rhizobium sp. CL12 isolated from roots of soybean.</title>
        <authorList>
            <person name="Wang C."/>
        </authorList>
    </citation>
    <scope>NUCLEOTIDE SEQUENCE [LARGE SCALE GENOMIC DNA]</scope>
    <source>
        <strain evidence="4 5">CL12</strain>
    </source>
</reference>
<dbReference type="InterPro" id="IPR002477">
    <property type="entry name" value="Peptidoglycan-bd-like"/>
</dbReference>
<dbReference type="InterPro" id="IPR036365">
    <property type="entry name" value="PGBD-like_sf"/>
</dbReference>
<dbReference type="InterPro" id="IPR036366">
    <property type="entry name" value="PGBDSf"/>
</dbReference>
<feature type="signal peptide" evidence="1">
    <location>
        <begin position="1"/>
        <end position="27"/>
    </location>
</feature>
<evidence type="ECO:0000256" key="1">
    <source>
        <dbReference type="SAM" id="SignalP"/>
    </source>
</evidence>
<dbReference type="Gene3D" id="1.10.530.10">
    <property type="match status" value="1"/>
</dbReference>
<sequence>MLRLISLPSRLLTVAGLLLGSASGALSAPSKSQVEAQFQRWIATDLWPAAKVGGIEKSVFDRTMQGVTLKWDLPDLVPPGTTPPKEQAQTQAEFSSPASYFSEKRLQGLAATGRSLAAQYGSTLRKIEATYGVPGSVLVAIWGRESGFGKAKLPYRAIDVLATKAFMSTRKPLFQQELISALHIIESGDVPAERMMGSWAGALGQPQFMPGSYLKYAVDFDGDGKRDIWNSVPDALASMANYLVKSGWQRGRDWGFEVVIPDDVSCAQEGPDRAKLVSVWTGEGIRRVSGKGFPASEAKQSAMMLVPAGTNGPEFLVTPNFYVIKEYNNSDLYALFIGNLADRIGSGGGAFKGAWGDVGKMLRSDVLAMQKALVAQGYDVGKVDGLPGYKTRRSLGEWQARQGMRPTCYPNEGLKSKLR</sequence>
<dbReference type="PANTHER" id="PTHR30163">
    <property type="entry name" value="MEMBRANE-BOUND LYTIC MUREIN TRANSGLYCOSYLASE B"/>
    <property type="match status" value="1"/>
</dbReference>
<dbReference type="SUPFAM" id="SSF53955">
    <property type="entry name" value="Lysozyme-like"/>
    <property type="match status" value="1"/>
</dbReference>
<dbReference type="OrthoDB" id="9808544at2"/>
<feature type="domain" description="Transglycosylase SLT" evidence="3">
    <location>
        <begin position="38"/>
        <end position="342"/>
    </location>
</feature>
<dbReference type="PANTHER" id="PTHR30163:SF8">
    <property type="entry name" value="LYTIC MUREIN TRANSGLYCOSYLASE"/>
    <property type="match status" value="1"/>
</dbReference>
<gene>
    <name evidence="4" type="ORF">FJQ55_00825</name>
</gene>
<accession>A0A504UW97</accession>
<name>A0A504UW97_9HYPH</name>
<dbReference type="InterPro" id="IPR043426">
    <property type="entry name" value="MltB-like"/>
</dbReference>
<dbReference type="CDD" id="cd13399">
    <property type="entry name" value="Slt35-like"/>
    <property type="match status" value="1"/>
</dbReference>
<dbReference type="Gene3D" id="1.10.101.10">
    <property type="entry name" value="PGBD-like superfamily/PGBD"/>
    <property type="match status" value="1"/>
</dbReference>
<evidence type="ECO:0000259" key="2">
    <source>
        <dbReference type="Pfam" id="PF01471"/>
    </source>
</evidence>
<feature type="domain" description="Peptidoglycan binding-like" evidence="2">
    <location>
        <begin position="364"/>
        <end position="412"/>
    </location>
</feature>
<dbReference type="Proteomes" id="UP000316429">
    <property type="component" value="Unassembled WGS sequence"/>
</dbReference>
<evidence type="ECO:0000313" key="5">
    <source>
        <dbReference type="Proteomes" id="UP000316429"/>
    </source>
</evidence>
<keyword evidence="5" id="KW-1185">Reference proteome</keyword>
<evidence type="ECO:0000259" key="3">
    <source>
        <dbReference type="Pfam" id="PF13406"/>
    </source>
</evidence>
<protein>
    <submittedName>
        <fullName evidence="4">Lytic murein transglycosylase</fullName>
    </submittedName>
</protein>
<dbReference type="AlphaFoldDB" id="A0A504UW97"/>
<comment type="caution">
    <text evidence="4">The sequence shown here is derived from an EMBL/GenBank/DDBJ whole genome shotgun (WGS) entry which is preliminary data.</text>
</comment>
<dbReference type="InterPro" id="IPR011970">
    <property type="entry name" value="MltB_2"/>
</dbReference>
<dbReference type="InterPro" id="IPR031304">
    <property type="entry name" value="SLT_2"/>
</dbReference>
<feature type="chain" id="PRO_5021214145" evidence="1">
    <location>
        <begin position="28"/>
        <end position="419"/>
    </location>
</feature>
<dbReference type="GO" id="GO:0009253">
    <property type="term" value="P:peptidoglycan catabolic process"/>
    <property type="evidence" value="ECO:0007669"/>
    <property type="project" value="TreeGrafter"/>
</dbReference>
<dbReference type="Pfam" id="PF01471">
    <property type="entry name" value="PG_binding_1"/>
    <property type="match status" value="1"/>
</dbReference>
<evidence type="ECO:0000313" key="4">
    <source>
        <dbReference type="EMBL" id="TPP09452.1"/>
    </source>
</evidence>
<dbReference type="NCBIfam" id="TIGR02283">
    <property type="entry name" value="MltB_2"/>
    <property type="match status" value="1"/>
</dbReference>
<dbReference type="Pfam" id="PF13406">
    <property type="entry name" value="SLT_2"/>
    <property type="match status" value="1"/>
</dbReference>
<dbReference type="GO" id="GO:0008933">
    <property type="term" value="F:peptidoglycan lytic transglycosylase activity"/>
    <property type="evidence" value="ECO:0007669"/>
    <property type="project" value="TreeGrafter"/>
</dbReference>
<dbReference type="InterPro" id="IPR023346">
    <property type="entry name" value="Lysozyme-like_dom_sf"/>
</dbReference>
<dbReference type="SUPFAM" id="SSF47090">
    <property type="entry name" value="PGBD-like"/>
    <property type="match status" value="1"/>
</dbReference>
<proteinExistence type="predicted"/>
<dbReference type="RefSeq" id="WP_140825842.1">
    <property type="nucleotide sequence ID" value="NZ_VFYP01000001.1"/>
</dbReference>
<keyword evidence="1" id="KW-0732">Signal</keyword>
<dbReference type="Gene3D" id="1.10.8.350">
    <property type="entry name" value="Bacterial muramidase"/>
    <property type="match status" value="1"/>
</dbReference>